<dbReference type="Pfam" id="PF13460">
    <property type="entry name" value="NAD_binding_10"/>
    <property type="match status" value="1"/>
</dbReference>
<dbReference type="Gene3D" id="3.40.50.720">
    <property type="entry name" value="NAD(P)-binding Rossmann-like Domain"/>
    <property type="match status" value="1"/>
</dbReference>
<feature type="domain" description="NAD(P)-binding" evidence="1">
    <location>
        <begin position="7"/>
        <end position="191"/>
    </location>
</feature>
<dbReference type="InterPro" id="IPR036291">
    <property type="entry name" value="NAD(P)-bd_dom_sf"/>
</dbReference>
<comment type="caution">
    <text evidence="2">The sequence shown here is derived from an EMBL/GenBank/DDBJ whole genome shotgun (WGS) entry which is preliminary data.</text>
</comment>
<gene>
    <name evidence="2" type="ORF">JJQ58_05930</name>
</gene>
<dbReference type="SUPFAM" id="SSF51735">
    <property type="entry name" value="NAD(P)-binding Rossmann-fold domains"/>
    <property type="match status" value="1"/>
</dbReference>
<organism evidence="2 3">
    <name type="scientific">Mammaliicoccus fleurettii</name>
    <dbReference type="NCBI Taxonomy" id="150056"/>
    <lineage>
        <taxon>Bacteria</taxon>
        <taxon>Bacillati</taxon>
        <taxon>Bacillota</taxon>
        <taxon>Bacilli</taxon>
        <taxon>Bacillales</taxon>
        <taxon>Staphylococcaceae</taxon>
        <taxon>Mammaliicoccus</taxon>
    </lineage>
</organism>
<reference evidence="2 3" key="1">
    <citation type="submission" date="2021-05" db="EMBL/GenBank/DDBJ databases">
        <title>Staphylococcus fleurettii isolated from lake water in First Nation community in Manitoba, Canada.</title>
        <authorList>
            <person name="Bashar S."/>
            <person name="Murdock A."/>
            <person name="Patidar R."/>
            <person name="Golding G."/>
            <person name="Farenhorst A."/>
            <person name="Kumar A."/>
        </authorList>
    </citation>
    <scope>NUCLEOTIDE SEQUENCE [LARGE SCALE GENOMIC DNA]</scope>
    <source>
        <strain evidence="2 3">SF002</strain>
    </source>
</reference>
<dbReference type="InterPro" id="IPR016040">
    <property type="entry name" value="NAD(P)-bd_dom"/>
</dbReference>
<dbReference type="Proteomes" id="UP000681586">
    <property type="component" value="Unassembled WGS sequence"/>
</dbReference>
<accession>A0ABS5MMT8</accession>
<dbReference type="EMBL" id="JAGXBM010000006">
    <property type="protein sequence ID" value="MBS3696999.1"/>
    <property type="molecule type" value="Genomic_DNA"/>
</dbReference>
<name>A0ABS5MMT8_9STAP</name>
<sequence>MKVAIIGANGNIGKHLGKTLAERGDEPIGFIRKEEQAPELNQLGVKTELADIIKTDLSEYASKFQGIDALIFTAGAGGAGVELTKAVDGDGVTKMIEAAEQAGIKRFILVSAFPDAGRGMNISESFEFYMKMKRQADVELAQSALDWTILRPGTLTNDEANGQITLGYAIIYDEIPRDDVANVIVELLNQPNTSHKILELTKGKTPIQQAVEKYSN</sequence>
<keyword evidence="3" id="KW-1185">Reference proteome</keyword>
<evidence type="ECO:0000313" key="2">
    <source>
        <dbReference type="EMBL" id="MBS3696999.1"/>
    </source>
</evidence>
<dbReference type="CDD" id="cd05243">
    <property type="entry name" value="SDR_a5"/>
    <property type="match status" value="1"/>
</dbReference>
<proteinExistence type="predicted"/>
<evidence type="ECO:0000313" key="3">
    <source>
        <dbReference type="Proteomes" id="UP000681586"/>
    </source>
</evidence>
<evidence type="ECO:0000259" key="1">
    <source>
        <dbReference type="Pfam" id="PF13460"/>
    </source>
</evidence>
<protein>
    <submittedName>
        <fullName evidence="2">SDR family oxidoreductase</fullName>
    </submittedName>
</protein>
<dbReference type="PANTHER" id="PTHR15020:SF50">
    <property type="entry name" value="UPF0659 PROTEIN YMR090W"/>
    <property type="match status" value="1"/>
</dbReference>
<dbReference type="RefSeq" id="WP_203153795.1">
    <property type="nucleotide sequence ID" value="NZ_JAEPSA010000008.1"/>
</dbReference>
<dbReference type="PANTHER" id="PTHR15020">
    <property type="entry name" value="FLAVIN REDUCTASE-RELATED"/>
    <property type="match status" value="1"/>
</dbReference>